<dbReference type="InterPro" id="IPR012337">
    <property type="entry name" value="RNaseH-like_sf"/>
</dbReference>
<feature type="domain" description="PAZ" evidence="1">
    <location>
        <begin position="266"/>
        <end position="367"/>
    </location>
</feature>
<dbReference type="CDD" id="cd02846">
    <property type="entry name" value="PAZ_argonaute_like"/>
    <property type="match status" value="1"/>
</dbReference>
<dbReference type="InterPro" id="IPR036085">
    <property type="entry name" value="PAZ_dom_sf"/>
</dbReference>
<dbReference type="GO" id="GO:0003723">
    <property type="term" value="F:RNA binding"/>
    <property type="evidence" value="ECO:0007669"/>
    <property type="project" value="InterPro"/>
</dbReference>
<accession>A0A6A6WJ41</accession>
<dbReference type="SUPFAM" id="SSF53098">
    <property type="entry name" value="Ribonuclease H-like"/>
    <property type="match status" value="1"/>
</dbReference>
<keyword evidence="4" id="KW-1185">Reference proteome</keyword>
<name>A0A6A6WJ41_9PEZI</name>
<dbReference type="PROSITE" id="PS50821">
    <property type="entry name" value="PAZ"/>
    <property type="match status" value="1"/>
</dbReference>
<dbReference type="InterPro" id="IPR045246">
    <property type="entry name" value="Piwi_ago-like"/>
</dbReference>
<dbReference type="SUPFAM" id="SSF101690">
    <property type="entry name" value="PAZ domain"/>
    <property type="match status" value="1"/>
</dbReference>
<organism evidence="3 4">
    <name type="scientific">Pseudovirgaria hyperparasitica</name>
    <dbReference type="NCBI Taxonomy" id="470096"/>
    <lineage>
        <taxon>Eukaryota</taxon>
        <taxon>Fungi</taxon>
        <taxon>Dikarya</taxon>
        <taxon>Ascomycota</taxon>
        <taxon>Pezizomycotina</taxon>
        <taxon>Dothideomycetes</taxon>
        <taxon>Dothideomycetes incertae sedis</taxon>
        <taxon>Acrospermales</taxon>
        <taxon>Acrospermaceae</taxon>
        <taxon>Pseudovirgaria</taxon>
    </lineage>
</organism>
<dbReference type="CDD" id="cd04657">
    <property type="entry name" value="Piwi_ago-like"/>
    <property type="match status" value="1"/>
</dbReference>
<dbReference type="Proteomes" id="UP000799437">
    <property type="component" value="Unassembled WGS sequence"/>
</dbReference>
<dbReference type="InterPro" id="IPR036397">
    <property type="entry name" value="RNaseH_sf"/>
</dbReference>
<dbReference type="InterPro" id="IPR003165">
    <property type="entry name" value="Piwi"/>
</dbReference>
<dbReference type="Pfam" id="PF08699">
    <property type="entry name" value="ArgoL1"/>
    <property type="match status" value="1"/>
</dbReference>
<dbReference type="Gene3D" id="3.40.50.2300">
    <property type="match status" value="1"/>
</dbReference>
<evidence type="ECO:0000313" key="3">
    <source>
        <dbReference type="EMBL" id="KAF2762224.1"/>
    </source>
</evidence>
<dbReference type="Pfam" id="PF16488">
    <property type="entry name" value="ArgoL2"/>
    <property type="match status" value="1"/>
</dbReference>
<feature type="domain" description="Piwi" evidence="2">
    <location>
        <begin position="542"/>
        <end position="860"/>
    </location>
</feature>
<dbReference type="GeneID" id="54480803"/>
<dbReference type="PROSITE" id="PS50822">
    <property type="entry name" value="PIWI"/>
    <property type="match status" value="1"/>
</dbReference>
<dbReference type="InterPro" id="IPR032474">
    <property type="entry name" value="Argonaute_N"/>
</dbReference>
<evidence type="ECO:0000313" key="4">
    <source>
        <dbReference type="Proteomes" id="UP000799437"/>
    </source>
</evidence>
<dbReference type="InterPro" id="IPR014811">
    <property type="entry name" value="ArgoL1"/>
</dbReference>
<dbReference type="PANTHER" id="PTHR22891">
    <property type="entry name" value="EUKARYOTIC TRANSLATION INITIATION FACTOR 2C"/>
    <property type="match status" value="1"/>
</dbReference>
<evidence type="ECO:0000259" key="1">
    <source>
        <dbReference type="PROSITE" id="PS50821"/>
    </source>
</evidence>
<sequence length="903" mass="100222">MLKMVKLFSDENPTRPCFGTKGKQVTLWANFMELVTKPDVMLHRYAVSLSPESGDRVPTGKKVKRIISLLLQDHFETQINSIATDFVSNLICCHELDLAQNQFTVIYRADGEDNAQTNAPQYNIKLSATGSFRLASLVDYLTSSQAGLMLESKDEMISALNILVGHFPKATSSVVSIGQNRHFDLRAIDRMNLGAGLEAIRGFCLSVRTATARILVNVQVKNLAFYLSKRLDDLMKDYTKVNGWDLRGLQLFIRRLSVHATHYGTPRIRVVQAFANKDDGKSLKYPPKVPRFGAGAKEVQVFFTSPGAPIKSTGGAAVTTAGTYGTVFDYFRRHYPDVKIDPSLPLINVKSKENPTYLPVEVCYVRAGQAAPSKLSPSQTQQMIRFAVRKPRQNAHSITKDGPRVLGLHSVNPLWREFGLKVDPKLISVSGRVLNAPNIMYLDRKLKPLFGSWNLQAVKFVQAANLPSWTYLKIEYGRDIWGNGEFDRQLTAFQAKLRELGMRVADYTGGLTVNVKSAQYETIIDNAIKTFMHDPNLKPPMLILVILPERDNTALYNRVKWACDIQAGVLNVCVVDKKFQRANGQFFANIAMKVNAKLGGRNHDLAPADLPLISQGKTMVVGIDVTHPSPGSSENAPSVAAMVASVDPFLGQWPGVLRAQLSRQEKVTGLDVMLKSRIELWKDLHDELPENILVYRDGVSEGQYSIVLNEELPLLRKACADLYPAPTTKVSKPRISIVIVGKRHNVRFYATSKETADRSGNTSNGTVVDRGVTEARICDFYLQAHSALQGTARPAHYVVIYDEIFRALPSLVGCSNLGDFVQELSHKMCYLFGRATKAVSIPPPVYYADVLCERARRYLSGLFDPDSKSVTSDSHTGNNSVSMVESSNNVTIAKGVERAMIYI</sequence>
<gene>
    <name evidence="3" type="ORF">EJ05DRAFT_201194</name>
</gene>
<dbReference type="OrthoDB" id="10252740at2759"/>
<evidence type="ECO:0000259" key="2">
    <source>
        <dbReference type="PROSITE" id="PS50822"/>
    </source>
</evidence>
<dbReference type="InterPro" id="IPR003100">
    <property type="entry name" value="PAZ_dom"/>
</dbReference>
<dbReference type="Pfam" id="PF16486">
    <property type="entry name" value="ArgoN"/>
    <property type="match status" value="1"/>
</dbReference>
<dbReference type="Pfam" id="PF02170">
    <property type="entry name" value="PAZ"/>
    <property type="match status" value="1"/>
</dbReference>
<dbReference type="RefSeq" id="XP_033604675.1">
    <property type="nucleotide sequence ID" value="XM_033739749.1"/>
</dbReference>
<dbReference type="Pfam" id="PF02171">
    <property type="entry name" value="Piwi"/>
    <property type="match status" value="1"/>
</dbReference>
<protein>
    <submittedName>
        <fullName evidence="3">Piwi-domain-containing protein</fullName>
    </submittedName>
</protein>
<dbReference type="EMBL" id="ML996566">
    <property type="protein sequence ID" value="KAF2762224.1"/>
    <property type="molecule type" value="Genomic_DNA"/>
</dbReference>
<dbReference type="InterPro" id="IPR032472">
    <property type="entry name" value="ArgoL2"/>
</dbReference>
<dbReference type="AlphaFoldDB" id="A0A6A6WJ41"/>
<dbReference type="Gene3D" id="2.170.260.10">
    <property type="entry name" value="paz domain"/>
    <property type="match status" value="1"/>
</dbReference>
<dbReference type="Gene3D" id="3.30.420.10">
    <property type="entry name" value="Ribonuclease H-like superfamily/Ribonuclease H"/>
    <property type="match status" value="1"/>
</dbReference>
<dbReference type="SMART" id="SM01163">
    <property type="entry name" value="DUF1785"/>
    <property type="match status" value="1"/>
</dbReference>
<reference evidence="3" key="1">
    <citation type="journal article" date="2020" name="Stud. Mycol.">
        <title>101 Dothideomycetes genomes: a test case for predicting lifestyles and emergence of pathogens.</title>
        <authorList>
            <person name="Haridas S."/>
            <person name="Albert R."/>
            <person name="Binder M."/>
            <person name="Bloem J."/>
            <person name="Labutti K."/>
            <person name="Salamov A."/>
            <person name="Andreopoulos B."/>
            <person name="Baker S."/>
            <person name="Barry K."/>
            <person name="Bills G."/>
            <person name="Bluhm B."/>
            <person name="Cannon C."/>
            <person name="Castanera R."/>
            <person name="Culley D."/>
            <person name="Daum C."/>
            <person name="Ezra D."/>
            <person name="Gonzalez J."/>
            <person name="Henrissat B."/>
            <person name="Kuo A."/>
            <person name="Liang C."/>
            <person name="Lipzen A."/>
            <person name="Lutzoni F."/>
            <person name="Magnuson J."/>
            <person name="Mondo S."/>
            <person name="Nolan M."/>
            <person name="Ohm R."/>
            <person name="Pangilinan J."/>
            <person name="Park H.-J."/>
            <person name="Ramirez L."/>
            <person name="Alfaro M."/>
            <person name="Sun H."/>
            <person name="Tritt A."/>
            <person name="Yoshinaga Y."/>
            <person name="Zwiers L.-H."/>
            <person name="Turgeon B."/>
            <person name="Goodwin S."/>
            <person name="Spatafora J."/>
            <person name="Crous P."/>
            <person name="Grigoriev I."/>
        </authorList>
    </citation>
    <scope>NUCLEOTIDE SEQUENCE</scope>
    <source>
        <strain evidence="3">CBS 121739</strain>
    </source>
</reference>
<dbReference type="SMART" id="SM00950">
    <property type="entry name" value="Piwi"/>
    <property type="match status" value="1"/>
</dbReference>
<proteinExistence type="predicted"/>